<gene>
    <name evidence="1" type="ORF">F383_20086</name>
    <name evidence="2" type="ORF">F383_20087</name>
</gene>
<reference evidence="2" key="1">
    <citation type="submission" date="2014-09" db="EMBL/GenBank/DDBJ databases">
        <title>G. arboreum L. cv. AKA8401 A2 genome assembly version 1.0.</title>
        <authorList>
            <person name="Mudge J."/>
            <person name="Ramaraj T."/>
            <person name="Lindquist I.E."/>
            <person name="Bharti A.K."/>
            <person name="Sundararajan A."/>
            <person name="Cameron C.T."/>
            <person name="Woodward J.E."/>
            <person name="May G.D."/>
            <person name="Brubaker C."/>
            <person name="Broadhvest J."/>
            <person name="Wilkins T.A."/>
        </authorList>
    </citation>
    <scope>NUCLEOTIDE SEQUENCE</scope>
</reference>
<accession>A0A0B0NM13</accession>
<dbReference type="Proteomes" id="UP000032142">
    <property type="component" value="Unassembled WGS sequence"/>
</dbReference>
<reference evidence="3" key="2">
    <citation type="submission" date="2014-09" db="EMBL/GenBank/DDBJ databases">
        <authorList>
            <person name="Mudge J."/>
            <person name="Ramaraj T."/>
            <person name="Lindquist I.E."/>
            <person name="Bharti A.K."/>
            <person name="Sundararajan A."/>
            <person name="Cameron C.T."/>
            <person name="Woodward J.E."/>
            <person name="May G.D."/>
            <person name="Brubaker C."/>
            <person name="Broadhvest J."/>
            <person name="Wilkins T.A."/>
        </authorList>
    </citation>
    <scope>NUCLEOTIDE SEQUENCE</scope>
    <source>
        <strain evidence="3">cv. AKA8401</strain>
    </source>
</reference>
<dbReference type="EMBL" id="KN400101">
    <property type="protein sequence ID" value="KHG13701.1"/>
    <property type="molecule type" value="Genomic_DNA"/>
</dbReference>
<evidence type="ECO:0000313" key="1">
    <source>
        <dbReference type="EMBL" id="KHG13701.1"/>
    </source>
</evidence>
<evidence type="ECO:0000313" key="3">
    <source>
        <dbReference type="Proteomes" id="UP000032142"/>
    </source>
</evidence>
<protein>
    <submittedName>
        <fullName evidence="2">Uncharacterized protein</fullName>
    </submittedName>
</protein>
<sequence>MLKIVVLSY</sequence>
<evidence type="ECO:0000313" key="2">
    <source>
        <dbReference type="EMBL" id="KHG13702.1"/>
    </source>
</evidence>
<keyword evidence="3" id="KW-1185">Reference proteome</keyword>
<dbReference type="EMBL" id="KN400101">
    <property type="protein sequence ID" value="KHG13702.1"/>
    <property type="molecule type" value="Genomic_DNA"/>
</dbReference>
<organism evidence="2 3">
    <name type="scientific">Gossypium arboreum</name>
    <name type="common">Tree cotton</name>
    <name type="synonym">Gossypium nanking</name>
    <dbReference type="NCBI Taxonomy" id="29729"/>
    <lineage>
        <taxon>Eukaryota</taxon>
        <taxon>Viridiplantae</taxon>
        <taxon>Streptophyta</taxon>
        <taxon>Embryophyta</taxon>
        <taxon>Tracheophyta</taxon>
        <taxon>Spermatophyta</taxon>
        <taxon>Magnoliopsida</taxon>
        <taxon>eudicotyledons</taxon>
        <taxon>Gunneridae</taxon>
        <taxon>Pentapetalae</taxon>
        <taxon>rosids</taxon>
        <taxon>malvids</taxon>
        <taxon>Malvales</taxon>
        <taxon>Malvaceae</taxon>
        <taxon>Malvoideae</taxon>
        <taxon>Gossypium</taxon>
    </lineage>
</organism>
<name>A0A0B0NM13_GOSAR</name>
<proteinExistence type="predicted"/>